<protein>
    <submittedName>
        <fullName evidence="2">Uncharacterized protein</fullName>
    </submittedName>
</protein>
<name>A0ABN7NCY9_9BURK</name>
<proteinExistence type="predicted"/>
<evidence type="ECO:0000313" key="3">
    <source>
        <dbReference type="Proteomes" id="UP000674425"/>
    </source>
</evidence>
<evidence type="ECO:0000256" key="1">
    <source>
        <dbReference type="SAM" id="MobiDB-lite"/>
    </source>
</evidence>
<dbReference type="RefSeq" id="WP_200623161.1">
    <property type="nucleotide sequence ID" value="NZ_CAJNAU010000251.1"/>
</dbReference>
<sequence length="66" mass="8045">MTPEFDTLFPDDIPDSCIRALTDFLYRLALVCEQRYEHELRRDSDKRYRETTDPDQPWRRKTDPPI</sequence>
<dbReference type="EMBL" id="CAJNAU010000251">
    <property type="protein sequence ID" value="CAE6869948.1"/>
    <property type="molecule type" value="Genomic_DNA"/>
</dbReference>
<keyword evidence="3" id="KW-1185">Reference proteome</keyword>
<accession>A0ABN7NCY9</accession>
<organism evidence="2 3">
    <name type="scientific">Paraburkholderia aspalathi</name>
    <dbReference type="NCBI Taxonomy" id="1324617"/>
    <lineage>
        <taxon>Bacteria</taxon>
        <taxon>Pseudomonadati</taxon>
        <taxon>Pseudomonadota</taxon>
        <taxon>Betaproteobacteria</taxon>
        <taxon>Burkholderiales</taxon>
        <taxon>Burkholderiaceae</taxon>
        <taxon>Paraburkholderia</taxon>
    </lineage>
</organism>
<comment type="caution">
    <text evidence="2">The sequence shown here is derived from an EMBL/GenBank/DDBJ whole genome shotgun (WGS) entry which is preliminary data.</text>
</comment>
<reference evidence="2 3" key="1">
    <citation type="submission" date="2021-02" db="EMBL/GenBank/DDBJ databases">
        <authorList>
            <person name="Vanwijnsberghe S."/>
        </authorList>
    </citation>
    <scope>NUCLEOTIDE SEQUENCE [LARGE SCALE GENOMIC DNA]</scope>
    <source>
        <strain evidence="2 3">R-69658</strain>
    </source>
</reference>
<dbReference type="Proteomes" id="UP000674425">
    <property type="component" value="Unassembled WGS sequence"/>
</dbReference>
<gene>
    <name evidence="2" type="ORF">R69658_08090</name>
</gene>
<feature type="region of interest" description="Disordered" evidence="1">
    <location>
        <begin position="38"/>
        <end position="66"/>
    </location>
</feature>
<evidence type="ECO:0000313" key="2">
    <source>
        <dbReference type="EMBL" id="CAE6869948.1"/>
    </source>
</evidence>